<evidence type="ECO:0008006" key="3">
    <source>
        <dbReference type="Google" id="ProtNLM"/>
    </source>
</evidence>
<dbReference type="EMBL" id="CP098755">
    <property type="protein sequence ID" value="USG64520.1"/>
    <property type="molecule type" value="Genomic_DNA"/>
</dbReference>
<evidence type="ECO:0000313" key="2">
    <source>
        <dbReference type="Proteomes" id="UP001056500"/>
    </source>
</evidence>
<organism evidence="1 2">
    <name type="scientific">Brevibacillus ruminantium</name>
    <dbReference type="NCBI Taxonomy" id="2950604"/>
    <lineage>
        <taxon>Bacteria</taxon>
        <taxon>Bacillati</taxon>
        <taxon>Bacillota</taxon>
        <taxon>Bacilli</taxon>
        <taxon>Bacillales</taxon>
        <taxon>Paenibacillaceae</taxon>
        <taxon>Brevibacillus</taxon>
    </lineage>
</organism>
<dbReference type="PROSITE" id="PS51257">
    <property type="entry name" value="PROKAR_LIPOPROTEIN"/>
    <property type="match status" value="1"/>
</dbReference>
<accession>A0ABY4WBF7</accession>
<evidence type="ECO:0000313" key="1">
    <source>
        <dbReference type="EMBL" id="USG64520.1"/>
    </source>
</evidence>
<proteinExistence type="predicted"/>
<reference evidence="1" key="1">
    <citation type="submission" date="2022-06" db="EMBL/GenBank/DDBJ databases">
        <title>Genome sequencing of Brevibacillus sp. BB3-R1.</title>
        <authorList>
            <person name="Heo J."/>
            <person name="Lee D."/>
            <person name="Won M."/>
            <person name="Han B.-H."/>
            <person name="Hong S.-B."/>
            <person name="Kwon S.-W."/>
        </authorList>
    </citation>
    <scope>NUCLEOTIDE SEQUENCE</scope>
    <source>
        <strain evidence="1">BB3-R1</strain>
    </source>
</reference>
<protein>
    <recommendedName>
        <fullName evidence="3">Lipoprotein</fullName>
    </recommendedName>
</protein>
<sequence>MRHLMFVFMTIVILSGCSIGNEDSFVWFPSPEAAIQNGLKQEEINESDLLSTVETDGETLLIFKQNVPDGTIVGIASLRKKDGQFAWYRENDPVLVKHLDGTASPSIIIEIHTHSKKAFYVYLGVTNSAENKITLRNGNKVQPAVDQNSGIYYYVESGNGEK</sequence>
<dbReference type="RefSeq" id="WP_251871632.1">
    <property type="nucleotide sequence ID" value="NZ_CP098755.1"/>
</dbReference>
<gene>
    <name evidence="1" type="ORF">NDK47_20570</name>
</gene>
<keyword evidence="2" id="KW-1185">Reference proteome</keyword>
<name>A0ABY4WBF7_9BACL</name>
<dbReference type="Proteomes" id="UP001056500">
    <property type="component" value="Chromosome"/>
</dbReference>